<dbReference type="AlphaFoldDB" id="A0A2B7XSW1"/>
<evidence type="ECO:0000313" key="2">
    <source>
        <dbReference type="Proteomes" id="UP000223968"/>
    </source>
</evidence>
<organism evidence="1 2">
    <name type="scientific">Helicocarpus griseus UAMH5409</name>
    <dbReference type="NCBI Taxonomy" id="1447875"/>
    <lineage>
        <taxon>Eukaryota</taxon>
        <taxon>Fungi</taxon>
        <taxon>Dikarya</taxon>
        <taxon>Ascomycota</taxon>
        <taxon>Pezizomycotina</taxon>
        <taxon>Eurotiomycetes</taxon>
        <taxon>Eurotiomycetidae</taxon>
        <taxon>Onygenales</taxon>
        <taxon>Ajellomycetaceae</taxon>
        <taxon>Helicocarpus</taxon>
    </lineage>
</organism>
<dbReference type="Proteomes" id="UP000223968">
    <property type="component" value="Unassembled WGS sequence"/>
</dbReference>
<reference evidence="1 2" key="1">
    <citation type="submission" date="2017-10" db="EMBL/GenBank/DDBJ databases">
        <title>Comparative genomics in systemic dimorphic fungi from Ajellomycetaceae.</title>
        <authorList>
            <person name="Munoz J.F."/>
            <person name="Mcewen J.G."/>
            <person name="Clay O.K."/>
            <person name="Cuomo C.A."/>
        </authorList>
    </citation>
    <scope>NUCLEOTIDE SEQUENCE [LARGE SCALE GENOMIC DNA]</scope>
    <source>
        <strain evidence="1 2">UAMH5409</strain>
    </source>
</reference>
<keyword evidence="2" id="KW-1185">Reference proteome</keyword>
<dbReference type="EMBL" id="PDNB01000064">
    <property type="protein sequence ID" value="PGH12035.1"/>
    <property type="molecule type" value="Genomic_DNA"/>
</dbReference>
<dbReference type="OrthoDB" id="3000060at2759"/>
<comment type="caution">
    <text evidence="1">The sequence shown here is derived from an EMBL/GenBank/DDBJ whole genome shotgun (WGS) entry which is preliminary data.</text>
</comment>
<name>A0A2B7XSW1_9EURO</name>
<proteinExistence type="predicted"/>
<accession>A0A2B7XSW1</accession>
<sequence>MGIKGHSSTTINQRFQTFITHTLPDINPYDTRIIAICGATDESNNASPAADGWIFSDFFLFHTLLHGQTAPALQRQYWFSSEHPRSLWEKYGEYTSGPAGIIHAGAGGGGNGNGNGACNRIVLNENLLRDELGDINAFMPRKGMLGEFRRVLVKLCEEARRQMQDVLLCLFGYGEEVGGVVRIGDERVRVRELIGEVVGFVDVTAVVTAGIAGGWVVWRATCTREKVESGLLTPKSDVGEGDAGDSDACLAMACGSIFFADNITALTSMRAPNVATMPGPVFDEEEAMEGLDTDEFGVCRDPYEELSDRSYKLLLYRGDIFGKNRGIHFGSVRDEWEMFVGKRRGIPLSAYEGKWKTLDIDPPLFVTLKPNPRFGDTLETVPEYPKYMINCGIDEHLIRFRRSVTELAHTFMESLGPTVACPENWLHRECRALIYGHQNFTTCQLEHLQRALELRVSFVAWANQLVLEAGLPIPDGLYCYQWNVGCLGKYNQDDVKQMTRIYQRLTPLFPLPEEMQEDRRWIMPQWYLAASFVECNKGLGKADVERIIWELEECSFSTNSISAAEILGFSESAVVGLLV</sequence>
<gene>
    <name evidence="1" type="ORF">AJ79_04544</name>
</gene>
<dbReference type="STRING" id="1447875.A0A2B7XSW1"/>
<protein>
    <submittedName>
        <fullName evidence="1">Uncharacterized protein</fullName>
    </submittedName>
</protein>
<evidence type="ECO:0000313" key="1">
    <source>
        <dbReference type="EMBL" id="PGH12035.1"/>
    </source>
</evidence>